<reference evidence="2" key="1">
    <citation type="journal article" date="2023" name="Front. Plant Sci.">
        <title>Chromosomal-level genome assembly of Melastoma candidum provides insights into trichome evolution.</title>
        <authorList>
            <person name="Zhong Y."/>
            <person name="Wu W."/>
            <person name="Sun C."/>
            <person name="Zou P."/>
            <person name="Liu Y."/>
            <person name="Dai S."/>
            <person name="Zhou R."/>
        </authorList>
    </citation>
    <scope>NUCLEOTIDE SEQUENCE [LARGE SCALE GENOMIC DNA]</scope>
</reference>
<evidence type="ECO:0000313" key="1">
    <source>
        <dbReference type="EMBL" id="KAI4342042.1"/>
    </source>
</evidence>
<protein>
    <submittedName>
        <fullName evidence="1">Uncharacterized protein</fullName>
    </submittedName>
</protein>
<name>A0ACB9NZG1_9MYRT</name>
<dbReference type="Proteomes" id="UP001057402">
    <property type="component" value="Chromosome 7"/>
</dbReference>
<dbReference type="EMBL" id="CM042886">
    <property type="protein sequence ID" value="KAI4342042.1"/>
    <property type="molecule type" value="Genomic_DNA"/>
</dbReference>
<keyword evidence="2" id="KW-1185">Reference proteome</keyword>
<organism evidence="1 2">
    <name type="scientific">Melastoma candidum</name>
    <dbReference type="NCBI Taxonomy" id="119954"/>
    <lineage>
        <taxon>Eukaryota</taxon>
        <taxon>Viridiplantae</taxon>
        <taxon>Streptophyta</taxon>
        <taxon>Embryophyta</taxon>
        <taxon>Tracheophyta</taxon>
        <taxon>Spermatophyta</taxon>
        <taxon>Magnoliopsida</taxon>
        <taxon>eudicotyledons</taxon>
        <taxon>Gunneridae</taxon>
        <taxon>Pentapetalae</taxon>
        <taxon>rosids</taxon>
        <taxon>malvids</taxon>
        <taxon>Myrtales</taxon>
        <taxon>Melastomataceae</taxon>
        <taxon>Melastomatoideae</taxon>
        <taxon>Melastomateae</taxon>
        <taxon>Melastoma</taxon>
    </lineage>
</organism>
<sequence length="217" mass="23872">MLKSWSLPRSTPPPTSPSDSVYPHLPLPHHHSFPDTTTTNSLPSLRFRILLPPAAAARRASSYPPEGGGNGDLVEDARNWGRAINSMYGEGGGDEDEESDDEEEEDRSLDLLIRFVQNVFKKVSKRARKAVRSVLPSSISTKLVGFSVNGALILTFLWVLKAFLEVVCTLGSAVFISILVIRGVWSGVAYFQETQSNPQMNEMDNDRSAWTGVRPAT</sequence>
<accession>A0ACB9NZG1</accession>
<comment type="caution">
    <text evidence="1">The sequence shown here is derived from an EMBL/GenBank/DDBJ whole genome shotgun (WGS) entry which is preliminary data.</text>
</comment>
<evidence type="ECO:0000313" key="2">
    <source>
        <dbReference type="Proteomes" id="UP001057402"/>
    </source>
</evidence>
<gene>
    <name evidence="1" type="ORF">MLD38_026704</name>
</gene>
<proteinExistence type="predicted"/>